<keyword evidence="2" id="KW-1185">Reference proteome</keyword>
<gene>
    <name evidence="1" type="ORF">MSG28_015882</name>
</gene>
<dbReference type="EMBL" id="CM046130">
    <property type="protein sequence ID" value="KAI8431341.1"/>
    <property type="molecule type" value="Genomic_DNA"/>
</dbReference>
<dbReference type="Proteomes" id="UP001064048">
    <property type="component" value="Chromosome 30"/>
</dbReference>
<protein>
    <submittedName>
        <fullName evidence="1">Uncharacterized protein</fullName>
    </submittedName>
</protein>
<reference evidence="1 2" key="1">
    <citation type="journal article" date="2022" name="Genome Biol. Evol.">
        <title>The Spruce Budworm Genome: Reconstructing the Evolutionary History of Antifreeze Proteins.</title>
        <authorList>
            <person name="Beliveau C."/>
            <person name="Gagne P."/>
            <person name="Picq S."/>
            <person name="Vernygora O."/>
            <person name="Keeling C.I."/>
            <person name="Pinkney K."/>
            <person name="Doucet D."/>
            <person name="Wen F."/>
            <person name="Johnston J.S."/>
            <person name="Maaroufi H."/>
            <person name="Boyle B."/>
            <person name="Laroche J."/>
            <person name="Dewar K."/>
            <person name="Juretic N."/>
            <person name="Blackburn G."/>
            <person name="Nisole A."/>
            <person name="Brunet B."/>
            <person name="Brandao M."/>
            <person name="Lumley L."/>
            <person name="Duan J."/>
            <person name="Quan G."/>
            <person name="Lucarotti C.J."/>
            <person name="Roe A.D."/>
            <person name="Sperling F.A.H."/>
            <person name="Levesque R.C."/>
            <person name="Cusson M."/>
        </authorList>
    </citation>
    <scope>NUCLEOTIDE SEQUENCE [LARGE SCALE GENOMIC DNA]</scope>
    <source>
        <strain evidence="1">Glfc:IPQL:Cfum</strain>
    </source>
</reference>
<organism evidence="1 2">
    <name type="scientific">Choristoneura fumiferana</name>
    <name type="common">Spruce budworm moth</name>
    <name type="synonym">Archips fumiferana</name>
    <dbReference type="NCBI Taxonomy" id="7141"/>
    <lineage>
        <taxon>Eukaryota</taxon>
        <taxon>Metazoa</taxon>
        <taxon>Ecdysozoa</taxon>
        <taxon>Arthropoda</taxon>
        <taxon>Hexapoda</taxon>
        <taxon>Insecta</taxon>
        <taxon>Pterygota</taxon>
        <taxon>Neoptera</taxon>
        <taxon>Endopterygota</taxon>
        <taxon>Lepidoptera</taxon>
        <taxon>Glossata</taxon>
        <taxon>Ditrysia</taxon>
        <taxon>Tortricoidea</taxon>
        <taxon>Tortricidae</taxon>
        <taxon>Tortricinae</taxon>
        <taxon>Choristoneura</taxon>
    </lineage>
</organism>
<sequence>MDGAEVTLLHQSFCATCLSKDRKLFPINDSKSHASFLLNLSEDDALCWECHYFVRKVAAFRSRAARAQALLASALHQANETQIKSLSSLMRTPVHLDVNIETPDPLQVNIKMEIMKEEDENILYECPVQDNYDGDNVPREKCFDKLKSLLPDLNKQTAKGDEAACGEEIGDDIASASLKLSERKDLDQRQEHPCKLESDAASEYSRMRAGVEPTRSQTLRQLKHGDGQLSCYTIPVTFDCNLKRQHVNQQATPRNRHVHALQQQSRLVTPLQKQMVIKPHVCNACGKRFNTLATLNRHIMIHTGEKLFTCDTCDKRFIQKSALISHLQVHTVKKPFKCDTCDKRFRHKSSLTTHLRIHTGEKPFSCDSCDKHFNQRASLISHLFIHRAGKQFSCDICDKRFNRKSSLKEHSLIHTGEKPFVCDKCGKRFNHRKSLTMHIRNTHTDEKPISCNLATHMRIHTGERPYGCDVCGKRFKEGSALKAHVRIHTDRKLFPVNDSKSHASLLLNAPTRWTDIVRIGGNRWMQVASCSLWRCMGPALVQQWFTSKWKFRSFFTYVLSEDDALCWECHFFVRKVAAFRSRAARAQALLASALHQANVSIEMGDPLVEDPLDLSSLMMTPVYLDLDISLATPDLSQVNIKAESVKEECENTSSFEYSTEDTCNNTISCDGSRQGIGDDDESLLRVLNKEAEAKDDERICGEAVDDDIANASLKSLLSIKKIEENDVLQLKEIAKGDSENMLNQCTEVSCYTDNVYCDESSEEMGDGGDDILLPVLNKQTEAKGDEGVCGEALSNDLANASLKSLLSRKSTIISSSHLAKKLKNDTRAEVNKERLYKEANEPVEKRTSDDPDATDNATEDNFTVVVMSEEEMLKWRERKKNMPQYATNAPALRQTTIGPLLMASTEAPTSN</sequence>
<accession>A0ACC0K4Z4</accession>
<evidence type="ECO:0000313" key="1">
    <source>
        <dbReference type="EMBL" id="KAI8431341.1"/>
    </source>
</evidence>
<proteinExistence type="predicted"/>
<evidence type="ECO:0000313" key="2">
    <source>
        <dbReference type="Proteomes" id="UP001064048"/>
    </source>
</evidence>
<name>A0ACC0K4Z4_CHOFU</name>
<comment type="caution">
    <text evidence="1">The sequence shown here is derived from an EMBL/GenBank/DDBJ whole genome shotgun (WGS) entry which is preliminary data.</text>
</comment>